<dbReference type="GO" id="GO:0016787">
    <property type="term" value="F:hydrolase activity"/>
    <property type="evidence" value="ECO:0007669"/>
    <property type="project" value="UniProtKB-KW"/>
</dbReference>
<dbReference type="EMBL" id="CP144913">
    <property type="protein sequence ID" value="WXB77254.1"/>
    <property type="molecule type" value="Genomic_DNA"/>
</dbReference>
<sequence>MAGSSDRRSSALTLLLVLVLVVVVTGMWAFVFMDNGQYSGTAEAASTSAASSSPSASTVSASAGPSSSSATSPEGDASMDAAREAFAEGGSQVLVLGDGTGDGWDEWAFLWAEEQGMPGAMWMTETENGYSGSSESTRLWSGGMPQTTADYPVEHWDAMWPSSDPDLVLLNYGHVYSSTDAATQSMEALRQAIAYQAPETPIVVLLQNPQADDANADVREAIGSWAQGAGLPTIDVAAAFAESDQAPENLRLDEMHPSEAGSQLWAQTVDEALTG</sequence>
<reference evidence="4 5" key="1">
    <citation type="submission" date="2024-02" db="EMBL/GenBank/DDBJ databases">
        <title>Janibacter sp. nov., isolated from gut of marine sandworm.</title>
        <authorList>
            <person name="Kim B."/>
            <person name="Jun M.O."/>
            <person name="Shin N.-R."/>
        </authorList>
    </citation>
    <scope>NUCLEOTIDE SEQUENCE [LARGE SCALE GENOMIC DNA]</scope>
    <source>
        <strain evidence="4 5">A1S7</strain>
    </source>
</reference>
<name>A0ABZ2MJN0_9MICO</name>
<feature type="region of interest" description="Disordered" evidence="1">
    <location>
        <begin position="50"/>
        <end position="79"/>
    </location>
</feature>
<accession>A0ABZ2MJN0</accession>
<proteinExistence type="predicted"/>
<dbReference type="Proteomes" id="UP001382727">
    <property type="component" value="Chromosome"/>
</dbReference>
<dbReference type="EC" id="3.1.-.-" evidence="4"/>
<protein>
    <submittedName>
        <fullName evidence="4">SGNH/GDSL hydrolase family protein</fullName>
        <ecNumber evidence="4">3.1.-.-</ecNumber>
    </submittedName>
</protein>
<keyword evidence="4" id="KW-0378">Hydrolase</keyword>
<evidence type="ECO:0000256" key="2">
    <source>
        <dbReference type="SAM" id="Phobius"/>
    </source>
</evidence>
<dbReference type="RefSeq" id="WP_338750975.1">
    <property type="nucleotide sequence ID" value="NZ_CP144913.1"/>
</dbReference>
<keyword evidence="2" id="KW-0812">Transmembrane</keyword>
<feature type="domain" description="SGNH hydrolase-type esterase" evidence="3">
    <location>
        <begin position="98"/>
        <end position="264"/>
    </location>
</feature>
<keyword evidence="2" id="KW-0472">Membrane</keyword>
<feature type="transmembrane region" description="Helical" evidence="2">
    <location>
        <begin position="12"/>
        <end position="33"/>
    </location>
</feature>
<feature type="compositionally biased region" description="Low complexity" evidence="1">
    <location>
        <begin position="50"/>
        <end position="78"/>
    </location>
</feature>
<organism evidence="4 5">
    <name type="scientific">Janibacter alittae</name>
    <dbReference type="NCBI Taxonomy" id="3115209"/>
    <lineage>
        <taxon>Bacteria</taxon>
        <taxon>Bacillati</taxon>
        <taxon>Actinomycetota</taxon>
        <taxon>Actinomycetes</taxon>
        <taxon>Micrococcales</taxon>
        <taxon>Intrasporangiaceae</taxon>
        <taxon>Janibacter</taxon>
    </lineage>
</organism>
<dbReference type="Pfam" id="PF13472">
    <property type="entry name" value="Lipase_GDSL_2"/>
    <property type="match status" value="1"/>
</dbReference>
<dbReference type="InterPro" id="IPR013830">
    <property type="entry name" value="SGNH_hydro"/>
</dbReference>
<keyword evidence="5" id="KW-1185">Reference proteome</keyword>
<dbReference type="CDD" id="cd00229">
    <property type="entry name" value="SGNH_hydrolase"/>
    <property type="match status" value="1"/>
</dbReference>
<evidence type="ECO:0000313" key="4">
    <source>
        <dbReference type="EMBL" id="WXB77254.1"/>
    </source>
</evidence>
<dbReference type="InterPro" id="IPR036514">
    <property type="entry name" value="SGNH_hydro_sf"/>
</dbReference>
<evidence type="ECO:0000313" key="5">
    <source>
        <dbReference type="Proteomes" id="UP001382727"/>
    </source>
</evidence>
<evidence type="ECO:0000256" key="1">
    <source>
        <dbReference type="SAM" id="MobiDB-lite"/>
    </source>
</evidence>
<dbReference type="SUPFAM" id="SSF52266">
    <property type="entry name" value="SGNH hydrolase"/>
    <property type="match status" value="1"/>
</dbReference>
<evidence type="ECO:0000259" key="3">
    <source>
        <dbReference type="Pfam" id="PF13472"/>
    </source>
</evidence>
<keyword evidence="2" id="KW-1133">Transmembrane helix</keyword>
<dbReference type="Gene3D" id="3.40.50.1110">
    <property type="entry name" value="SGNH hydrolase"/>
    <property type="match status" value="1"/>
</dbReference>
<gene>
    <name evidence="4" type="ORF">V1351_04095</name>
</gene>